<dbReference type="Pfam" id="PF01204">
    <property type="entry name" value="Trehalase"/>
    <property type="match status" value="1"/>
</dbReference>
<accession>A0A2Z2NQ30</accession>
<gene>
    <name evidence="3" type="primary">treA</name>
    <name evidence="3" type="ORF">IMCC3135_17425</name>
</gene>
<keyword evidence="2 3" id="KW-0326">Glycosidase</keyword>
<dbReference type="InterPro" id="IPR018232">
    <property type="entry name" value="Glyco_hydro_37_CS"/>
</dbReference>
<reference evidence="3 4" key="1">
    <citation type="submission" date="2016-12" db="EMBL/GenBank/DDBJ databases">
        <authorList>
            <person name="Song W.-J."/>
            <person name="Kurnit D.M."/>
        </authorList>
    </citation>
    <scope>NUCLEOTIDE SEQUENCE [LARGE SCALE GENOMIC DNA]</scope>
    <source>
        <strain evidence="3 4">IMCC3135</strain>
    </source>
</reference>
<dbReference type="Gene3D" id="1.50.10.10">
    <property type="match status" value="1"/>
</dbReference>
<protein>
    <submittedName>
        <fullName evidence="3">Periplasmic trehalase</fullName>
        <ecNumber evidence="3">3.2.1.28</ecNumber>
    </submittedName>
</protein>
<dbReference type="EC" id="3.2.1.28" evidence="3"/>
<dbReference type="PANTHER" id="PTHR23403:SF1">
    <property type="entry name" value="TREHALASE"/>
    <property type="match status" value="1"/>
</dbReference>
<keyword evidence="1 3" id="KW-0378">Hydrolase</keyword>
<sequence length="504" mass="57178">MSWIDTPDELYPQLFQAVQDSQLLGDSKTFVDALPNGEPAAIVADYLSQQHQPDFDLSEFVASHFKLPEGDDKSLHSAERKPVREHIERLWDVLTRAQDARQPHSSLLALPRPYIVPGGRFREIYYWDSYFTMLGLAGSGRIGMIENMVANFAFLIDQIGFIPNGNRSYYCTRSQPPFFALMVELLAQTTHNQDVYRHYLPQLQREYDFWMIGAETLSEKNPVSRRVVLAGGTCLNRYWDDSSLPRQESHAEDQELAADSKRETAEVYRDIRAGAESGWDYSSRWFADEHDMASIQTTQIVPVDLNCLLYKLETVLAVAYQLTGDHPQQRFCEERAAARRKAVQTLFFDPETQFFADLLLPELQPKPSLSLAGAYPLFFELATPEQAAAVASRIHSRYLKPGGWVTTLVNTGQQWDSPNGWAPLQWIVYRGLCLYGYKTEAETGARRWIDNNLQVYQSVGALVEKYNVEQPGVLAGGGEYEVQDGFGWTNAVLSRLMDELGDEG</sequence>
<dbReference type="GO" id="GO:0005993">
    <property type="term" value="P:trehalose catabolic process"/>
    <property type="evidence" value="ECO:0007669"/>
    <property type="project" value="TreeGrafter"/>
</dbReference>
<evidence type="ECO:0000313" key="4">
    <source>
        <dbReference type="Proteomes" id="UP000250079"/>
    </source>
</evidence>
<evidence type="ECO:0000256" key="1">
    <source>
        <dbReference type="ARBA" id="ARBA00022801"/>
    </source>
</evidence>
<name>A0A2Z2NQ30_9GAMM</name>
<dbReference type="AlphaFoldDB" id="A0A2Z2NQ30"/>
<dbReference type="InterPro" id="IPR001661">
    <property type="entry name" value="Glyco_hydro_37"/>
</dbReference>
<dbReference type="PANTHER" id="PTHR23403">
    <property type="entry name" value="TREHALASE"/>
    <property type="match status" value="1"/>
</dbReference>
<dbReference type="PROSITE" id="PS00927">
    <property type="entry name" value="TREHALASE_1"/>
    <property type="match status" value="1"/>
</dbReference>
<dbReference type="Proteomes" id="UP000250079">
    <property type="component" value="Chromosome"/>
</dbReference>
<organism evidence="3 4">
    <name type="scientific">Granulosicoccus antarcticus IMCC3135</name>
    <dbReference type="NCBI Taxonomy" id="1192854"/>
    <lineage>
        <taxon>Bacteria</taxon>
        <taxon>Pseudomonadati</taxon>
        <taxon>Pseudomonadota</taxon>
        <taxon>Gammaproteobacteria</taxon>
        <taxon>Chromatiales</taxon>
        <taxon>Granulosicoccaceae</taxon>
        <taxon>Granulosicoccus</taxon>
    </lineage>
</organism>
<dbReference type="PROSITE" id="PS00928">
    <property type="entry name" value="TREHALASE_2"/>
    <property type="match status" value="1"/>
</dbReference>
<dbReference type="RefSeq" id="WP_088918729.1">
    <property type="nucleotide sequence ID" value="NZ_CP018632.1"/>
</dbReference>
<evidence type="ECO:0000313" key="3">
    <source>
        <dbReference type="EMBL" id="ASJ73566.1"/>
    </source>
</evidence>
<dbReference type="PRINTS" id="PR00744">
    <property type="entry name" value="GLHYDRLASE37"/>
</dbReference>
<dbReference type="EMBL" id="CP018632">
    <property type="protein sequence ID" value="ASJ73566.1"/>
    <property type="molecule type" value="Genomic_DNA"/>
</dbReference>
<dbReference type="InterPro" id="IPR008928">
    <property type="entry name" value="6-hairpin_glycosidase_sf"/>
</dbReference>
<dbReference type="OrthoDB" id="106887at2"/>
<dbReference type="SUPFAM" id="SSF48208">
    <property type="entry name" value="Six-hairpin glycosidases"/>
    <property type="match status" value="1"/>
</dbReference>
<dbReference type="NCBIfam" id="NF009774">
    <property type="entry name" value="PRK13271.1"/>
    <property type="match status" value="1"/>
</dbReference>
<dbReference type="NCBIfam" id="NF009773">
    <property type="entry name" value="PRK13270.1"/>
    <property type="match status" value="1"/>
</dbReference>
<keyword evidence="4" id="KW-1185">Reference proteome</keyword>
<evidence type="ECO:0000256" key="2">
    <source>
        <dbReference type="ARBA" id="ARBA00023295"/>
    </source>
</evidence>
<dbReference type="GO" id="GO:0004555">
    <property type="term" value="F:alpha,alpha-trehalase activity"/>
    <property type="evidence" value="ECO:0007669"/>
    <property type="project" value="UniProtKB-EC"/>
</dbReference>
<proteinExistence type="predicted"/>
<dbReference type="KEGG" id="gai:IMCC3135_17425"/>
<dbReference type="InterPro" id="IPR012341">
    <property type="entry name" value="6hp_glycosidase-like_sf"/>
</dbReference>